<feature type="chain" id="PRO_5031307256" description="Secreted protein" evidence="2">
    <location>
        <begin position="22"/>
        <end position="71"/>
    </location>
</feature>
<evidence type="ECO:0008006" key="5">
    <source>
        <dbReference type="Google" id="ProtNLM"/>
    </source>
</evidence>
<evidence type="ECO:0000256" key="2">
    <source>
        <dbReference type="SAM" id="SignalP"/>
    </source>
</evidence>
<dbReference type="Proteomes" id="UP000526003">
    <property type="component" value="Unassembled WGS sequence"/>
</dbReference>
<comment type="caution">
    <text evidence="3">The sequence shown here is derived from an EMBL/GenBank/DDBJ whole genome shotgun (WGS) entry which is preliminary data.</text>
</comment>
<dbReference type="EMBL" id="JACMYG010000002">
    <property type="protein sequence ID" value="MBC2688601.1"/>
    <property type="molecule type" value="Genomic_DNA"/>
</dbReference>
<gene>
    <name evidence="3" type="ORF">H7995_02180</name>
</gene>
<feature type="compositionally biased region" description="Polar residues" evidence="1">
    <location>
        <begin position="46"/>
        <end position="58"/>
    </location>
</feature>
<protein>
    <recommendedName>
        <fullName evidence="5">Secreted protein</fullName>
    </recommendedName>
</protein>
<name>A0A7X1KW94_9PSED</name>
<evidence type="ECO:0000256" key="1">
    <source>
        <dbReference type="SAM" id="MobiDB-lite"/>
    </source>
</evidence>
<organism evidence="3 4">
    <name type="scientific">Pseudomonas kielensis</name>
    <dbReference type="NCBI Taxonomy" id="2762577"/>
    <lineage>
        <taxon>Bacteria</taxon>
        <taxon>Pseudomonadati</taxon>
        <taxon>Pseudomonadota</taxon>
        <taxon>Gammaproteobacteria</taxon>
        <taxon>Pseudomonadales</taxon>
        <taxon>Pseudomonadaceae</taxon>
        <taxon>Pseudomonas</taxon>
    </lineage>
</organism>
<feature type="signal peptide" evidence="2">
    <location>
        <begin position="1"/>
        <end position="21"/>
    </location>
</feature>
<keyword evidence="2" id="KW-0732">Signal</keyword>
<accession>A0A7X1KW94</accession>
<reference evidence="3 4" key="1">
    <citation type="submission" date="2020-08" db="EMBL/GenBank/DDBJ databases">
        <title>Pseudomonas sp. nov.</title>
        <authorList>
            <person name="Gieschler S."/>
            <person name="Fiedler G."/>
            <person name="Brinks E."/>
            <person name="Boehnlein C."/>
            <person name="Franz C.M.A.P."/>
            <person name="Kabisch J."/>
        </authorList>
    </citation>
    <scope>NUCLEOTIDE SEQUENCE [LARGE SCALE GENOMIC DNA]</scope>
    <source>
        <strain evidence="3 4">MBT-1</strain>
    </source>
</reference>
<dbReference type="RefSeq" id="WP_185817904.1">
    <property type="nucleotide sequence ID" value="NZ_CP090311.1"/>
</dbReference>
<dbReference type="AlphaFoldDB" id="A0A7X1KW94"/>
<evidence type="ECO:0000313" key="4">
    <source>
        <dbReference type="Proteomes" id="UP000526003"/>
    </source>
</evidence>
<feature type="region of interest" description="Disordered" evidence="1">
    <location>
        <begin position="46"/>
        <end position="71"/>
    </location>
</feature>
<sequence length="71" mass="7481">MKLVKFVFITVVAVASSSVFAEGGAERSQQYLAAFKLSQQQVHGTSSTVDVQSTANADSQDEGKQGKNSEG</sequence>
<evidence type="ECO:0000313" key="3">
    <source>
        <dbReference type="EMBL" id="MBC2688601.1"/>
    </source>
</evidence>
<feature type="compositionally biased region" description="Basic and acidic residues" evidence="1">
    <location>
        <begin position="61"/>
        <end position="71"/>
    </location>
</feature>
<keyword evidence="4" id="KW-1185">Reference proteome</keyword>
<proteinExistence type="predicted"/>